<protein>
    <recommendedName>
        <fullName evidence="5">Aldehyde dehydrogenase family protein</fullName>
    </recommendedName>
</protein>
<accession>A0A7W5HEB7</accession>
<proteinExistence type="predicted"/>
<evidence type="ECO:0008006" key="5">
    <source>
        <dbReference type="Google" id="ProtNLM"/>
    </source>
</evidence>
<name>A0A7W5HEB7_9BURK</name>
<comment type="caution">
    <text evidence="3">The sequence shown here is derived from an EMBL/GenBank/DDBJ whole genome shotgun (WGS) entry which is preliminary data.</text>
</comment>
<evidence type="ECO:0000256" key="1">
    <source>
        <dbReference type="ARBA" id="ARBA00023002"/>
    </source>
</evidence>
<dbReference type="Gene3D" id="3.40.605.10">
    <property type="entry name" value="Aldehyde Dehydrogenase, Chain A, domain 1"/>
    <property type="match status" value="1"/>
</dbReference>
<keyword evidence="1" id="KW-0560">Oxidoreductase</keyword>
<dbReference type="SUPFAM" id="SSF53720">
    <property type="entry name" value="ALDH-like"/>
    <property type="match status" value="1"/>
</dbReference>
<reference evidence="3 4" key="1">
    <citation type="submission" date="2020-08" db="EMBL/GenBank/DDBJ databases">
        <title>Genomic Encyclopedia of Type Strains, Phase III (KMG-III): the genomes of soil and plant-associated and newly described type strains.</title>
        <authorList>
            <person name="Whitman W."/>
        </authorList>
    </citation>
    <scope>NUCLEOTIDE SEQUENCE [LARGE SCALE GENOMIC DNA]</scope>
    <source>
        <strain evidence="3 4">CECT 7753</strain>
    </source>
</reference>
<feature type="compositionally biased region" description="Low complexity" evidence="2">
    <location>
        <begin position="63"/>
        <end position="81"/>
    </location>
</feature>
<organism evidence="3 4">
    <name type="scientific">Pseudoduganella umbonata</name>
    <dbReference type="NCBI Taxonomy" id="864828"/>
    <lineage>
        <taxon>Bacteria</taxon>
        <taxon>Pseudomonadati</taxon>
        <taxon>Pseudomonadota</taxon>
        <taxon>Betaproteobacteria</taxon>
        <taxon>Burkholderiales</taxon>
        <taxon>Oxalobacteraceae</taxon>
        <taxon>Telluria group</taxon>
        <taxon>Pseudoduganella</taxon>
    </lineage>
</organism>
<gene>
    <name evidence="3" type="ORF">FHS02_004445</name>
</gene>
<dbReference type="AlphaFoldDB" id="A0A7W5HEB7"/>
<dbReference type="EMBL" id="JACHXS010000009">
    <property type="protein sequence ID" value="MBB3223599.1"/>
    <property type="molecule type" value="Genomic_DNA"/>
</dbReference>
<feature type="region of interest" description="Disordered" evidence="2">
    <location>
        <begin position="58"/>
        <end position="92"/>
    </location>
</feature>
<sequence length="109" mass="11357">MSTATAAQVANPSTSPFQAPYFLSIGGQLASADTTFDVLNPATGKLLARAPAASIEQLDDAIAAPAPRSSPGPRSATSGASNTWKPMPTHSLRTATNWPACWCWNRASR</sequence>
<evidence type="ECO:0000313" key="4">
    <source>
        <dbReference type="Proteomes" id="UP000584325"/>
    </source>
</evidence>
<dbReference type="Proteomes" id="UP000584325">
    <property type="component" value="Unassembled WGS sequence"/>
</dbReference>
<evidence type="ECO:0000256" key="2">
    <source>
        <dbReference type="SAM" id="MobiDB-lite"/>
    </source>
</evidence>
<dbReference type="InterPro" id="IPR016162">
    <property type="entry name" value="Ald_DH_N"/>
</dbReference>
<dbReference type="RefSeq" id="WP_229422359.1">
    <property type="nucleotide sequence ID" value="NZ_CP040017.1"/>
</dbReference>
<dbReference type="InterPro" id="IPR016161">
    <property type="entry name" value="Ald_DH/histidinol_DH"/>
</dbReference>
<dbReference type="GO" id="GO:0016491">
    <property type="term" value="F:oxidoreductase activity"/>
    <property type="evidence" value="ECO:0007669"/>
    <property type="project" value="UniProtKB-KW"/>
</dbReference>
<evidence type="ECO:0000313" key="3">
    <source>
        <dbReference type="EMBL" id="MBB3223599.1"/>
    </source>
</evidence>